<evidence type="ECO:0000313" key="7">
    <source>
        <dbReference type="Proteomes" id="UP000321224"/>
    </source>
</evidence>
<evidence type="ECO:0000259" key="5">
    <source>
        <dbReference type="PROSITE" id="PS50011"/>
    </source>
</evidence>
<dbReference type="EMBL" id="BJVY01000052">
    <property type="protein sequence ID" value="GEL74717.1"/>
    <property type="molecule type" value="Genomic_DNA"/>
</dbReference>
<evidence type="ECO:0000256" key="4">
    <source>
        <dbReference type="ARBA" id="ARBA00022840"/>
    </source>
</evidence>
<dbReference type="PANTHER" id="PTHR43289:SF6">
    <property type="entry name" value="SERINE_THREONINE-PROTEIN KINASE NEKL-3"/>
    <property type="match status" value="1"/>
</dbReference>
<evidence type="ECO:0000256" key="2">
    <source>
        <dbReference type="ARBA" id="ARBA00022741"/>
    </source>
</evidence>
<dbReference type="Gene3D" id="3.30.200.20">
    <property type="entry name" value="Phosphorylase Kinase, domain 1"/>
    <property type="match status" value="1"/>
</dbReference>
<gene>
    <name evidence="6" type="ORF">MVI01_65010</name>
</gene>
<dbReference type="GO" id="GO:0005524">
    <property type="term" value="F:ATP binding"/>
    <property type="evidence" value="ECO:0007669"/>
    <property type="project" value="UniProtKB-KW"/>
</dbReference>
<accession>A0A511HMA5</accession>
<dbReference type="PROSITE" id="PS50011">
    <property type="entry name" value="PROTEIN_KINASE_DOM"/>
    <property type="match status" value="1"/>
</dbReference>
<evidence type="ECO:0000256" key="1">
    <source>
        <dbReference type="ARBA" id="ARBA00022679"/>
    </source>
</evidence>
<dbReference type="Gene3D" id="1.10.510.10">
    <property type="entry name" value="Transferase(Phosphotransferase) domain 1"/>
    <property type="match status" value="1"/>
</dbReference>
<evidence type="ECO:0000313" key="6">
    <source>
        <dbReference type="EMBL" id="GEL74717.1"/>
    </source>
</evidence>
<reference evidence="6 7" key="1">
    <citation type="submission" date="2019-07" db="EMBL/GenBank/DDBJ databases">
        <title>Whole genome shotgun sequence of Myxococcus virescens NBRC 100334.</title>
        <authorList>
            <person name="Hosoyama A."/>
            <person name="Uohara A."/>
            <person name="Ohji S."/>
            <person name="Ichikawa N."/>
        </authorList>
    </citation>
    <scope>NUCLEOTIDE SEQUENCE [LARGE SCALE GENOMIC DNA]</scope>
    <source>
        <strain evidence="6 7">NBRC 100334</strain>
    </source>
</reference>
<dbReference type="InterPro" id="IPR011009">
    <property type="entry name" value="Kinase-like_dom_sf"/>
</dbReference>
<feature type="domain" description="Protein kinase" evidence="5">
    <location>
        <begin position="20"/>
        <end position="288"/>
    </location>
</feature>
<evidence type="ECO:0000256" key="3">
    <source>
        <dbReference type="ARBA" id="ARBA00022777"/>
    </source>
</evidence>
<dbReference type="AlphaFoldDB" id="A0A511HMA5"/>
<dbReference type="GO" id="GO:0004674">
    <property type="term" value="F:protein serine/threonine kinase activity"/>
    <property type="evidence" value="ECO:0007669"/>
    <property type="project" value="TreeGrafter"/>
</dbReference>
<dbReference type="SUPFAM" id="SSF56112">
    <property type="entry name" value="Protein kinase-like (PK-like)"/>
    <property type="match status" value="1"/>
</dbReference>
<keyword evidence="1" id="KW-0808">Transferase</keyword>
<protein>
    <recommendedName>
        <fullName evidence="5">Protein kinase domain-containing protein</fullName>
    </recommendedName>
</protein>
<dbReference type="PANTHER" id="PTHR43289">
    <property type="entry name" value="MITOGEN-ACTIVATED PROTEIN KINASE KINASE KINASE 20-RELATED"/>
    <property type="match status" value="1"/>
</dbReference>
<keyword evidence="4" id="KW-0067">ATP-binding</keyword>
<dbReference type="InterPro" id="IPR000719">
    <property type="entry name" value="Prot_kinase_dom"/>
</dbReference>
<dbReference type="Proteomes" id="UP000321224">
    <property type="component" value="Unassembled WGS sequence"/>
</dbReference>
<dbReference type="Pfam" id="PF00069">
    <property type="entry name" value="Pkinase"/>
    <property type="match status" value="1"/>
</dbReference>
<proteinExistence type="predicted"/>
<dbReference type="SMART" id="SM00220">
    <property type="entry name" value="S_TKc"/>
    <property type="match status" value="1"/>
</dbReference>
<keyword evidence="3" id="KW-0418">Kinase</keyword>
<keyword evidence="2" id="KW-0547">Nucleotide-binding</keyword>
<dbReference type="CDD" id="cd14014">
    <property type="entry name" value="STKc_PknB_like"/>
    <property type="match status" value="1"/>
</dbReference>
<organism evidence="6 7">
    <name type="scientific">Myxococcus virescens</name>
    <dbReference type="NCBI Taxonomy" id="83456"/>
    <lineage>
        <taxon>Bacteria</taxon>
        <taxon>Pseudomonadati</taxon>
        <taxon>Myxococcota</taxon>
        <taxon>Myxococcia</taxon>
        <taxon>Myxococcales</taxon>
        <taxon>Cystobacterineae</taxon>
        <taxon>Myxococcaceae</taxon>
        <taxon>Myxococcus</taxon>
    </lineage>
</organism>
<comment type="caution">
    <text evidence="6">The sequence shown here is derived from an EMBL/GenBank/DDBJ whole genome shotgun (WGS) entry which is preliminary data.</text>
</comment>
<name>A0A511HMA5_9BACT</name>
<sequence>MGLPFLNPARLPPGTRVGPWRLMDLRGRGTYGAVYRARHITGTHTVALKLALHARDERFAREAELLSRIHHPAVPRLRASGHWQPAKGPPHPYLAMDWVEGTPLYDWVSEHRPTSRQVMALLARLARAIEATHAAGGLHRDVKGYNVLVREADGQAFLMDFGSSHYVGAATQTSSPFPPGTPAYRSPEAWRFAASDSAPPYAPGQADDVFALGVTAFRMLTGRYPPSTHPDVAESRVWHTERAQAPSPRDVNGRCCPELSALVSRMLAPSLHARGSARELAESLDSAVARAGSESDVPLMVGGALHSRASAQWKERSVLHRARRPRWPWVAIIGVGGPLVLSLGWRPRAGASVTVAPEPAAMSVDATDGGTVAVGDSVFAAPVSPIQAPVAWSTIALEMPPRPFPGQTRPDASGRCPRKLQVPINGGCWVKLAVDNLKDCDEDGYVHKGACYGPAFPPTRPATSSPAHCPTRH</sequence>